<evidence type="ECO:0000256" key="1">
    <source>
        <dbReference type="SAM" id="Phobius"/>
    </source>
</evidence>
<accession>A0A8H7TPE1</accession>
<feature type="transmembrane region" description="Helical" evidence="1">
    <location>
        <begin position="12"/>
        <end position="31"/>
    </location>
</feature>
<organism evidence="2 3">
    <name type="scientific">Bionectria ochroleuca</name>
    <name type="common">Gliocladium roseum</name>
    <dbReference type="NCBI Taxonomy" id="29856"/>
    <lineage>
        <taxon>Eukaryota</taxon>
        <taxon>Fungi</taxon>
        <taxon>Dikarya</taxon>
        <taxon>Ascomycota</taxon>
        <taxon>Pezizomycotina</taxon>
        <taxon>Sordariomycetes</taxon>
        <taxon>Hypocreomycetidae</taxon>
        <taxon>Hypocreales</taxon>
        <taxon>Bionectriaceae</taxon>
        <taxon>Clonostachys</taxon>
    </lineage>
</organism>
<reference evidence="2" key="1">
    <citation type="submission" date="2020-10" db="EMBL/GenBank/DDBJ databases">
        <title>High-Quality Genome Resource of Clonostachys rosea strain S41 by Oxford Nanopore Long-Read Sequencing.</title>
        <authorList>
            <person name="Wang H."/>
        </authorList>
    </citation>
    <scope>NUCLEOTIDE SEQUENCE</scope>
    <source>
        <strain evidence="2">S41</strain>
    </source>
</reference>
<dbReference type="PROSITE" id="PS51257">
    <property type="entry name" value="PROKAR_LIPOPROTEIN"/>
    <property type="match status" value="1"/>
</dbReference>
<name>A0A8H7TPE1_BIOOC</name>
<gene>
    <name evidence="2" type="ORF">IM811_013857</name>
</gene>
<keyword evidence="1" id="KW-0472">Membrane</keyword>
<keyword evidence="1" id="KW-1133">Transmembrane helix</keyword>
<dbReference type="Proteomes" id="UP000616885">
    <property type="component" value="Unassembled WGS sequence"/>
</dbReference>
<dbReference type="AlphaFoldDB" id="A0A8H7TPE1"/>
<protein>
    <submittedName>
        <fullName evidence="2">Uncharacterized protein</fullName>
    </submittedName>
</protein>
<comment type="caution">
    <text evidence="2">The sequence shown here is derived from an EMBL/GenBank/DDBJ whole genome shotgun (WGS) entry which is preliminary data.</text>
</comment>
<keyword evidence="1" id="KW-0812">Transmembrane</keyword>
<dbReference type="EMBL" id="JADCTT010000005">
    <property type="protein sequence ID" value="KAF9752063.1"/>
    <property type="molecule type" value="Genomic_DNA"/>
</dbReference>
<proteinExistence type="predicted"/>
<sequence length="90" mass="10053">MKTLVARPVLEAIVSFIVTIVLLACGLLQWLRLRVGSMLAIMYLDGSPTGILLQNRFIFPDSFICVEYGHDALFYRRGYSGVLVSTLESL</sequence>
<evidence type="ECO:0000313" key="2">
    <source>
        <dbReference type="EMBL" id="KAF9752063.1"/>
    </source>
</evidence>
<evidence type="ECO:0000313" key="3">
    <source>
        <dbReference type="Proteomes" id="UP000616885"/>
    </source>
</evidence>